<evidence type="ECO:0000313" key="2">
    <source>
        <dbReference type="EMBL" id="MCP1726377.1"/>
    </source>
</evidence>
<comment type="caution">
    <text evidence="2">The sequence shown here is derived from an EMBL/GenBank/DDBJ whole genome shotgun (WGS) entry which is preliminary data.</text>
</comment>
<dbReference type="RefSeq" id="WP_253444565.1">
    <property type="nucleotide sequence ID" value="NZ_JALJYF010000001.1"/>
</dbReference>
<evidence type="ECO:0008006" key="4">
    <source>
        <dbReference type="Google" id="ProtNLM"/>
    </source>
</evidence>
<evidence type="ECO:0000313" key="3">
    <source>
        <dbReference type="Proteomes" id="UP001523550"/>
    </source>
</evidence>
<accession>A0ABT1G506</accession>
<evidence type="ECO:0000256" key="1">
    <source>
        <dbReference type="SAM" id="SignalP"/>
    </source>
</evidence>
<gene>
    <name evidence="2" type="ORF">J2T60_000342</name>
</gene>
<name>A0ABT1G506_9GAMM</name>
<dbReference type="Proteomes" id="UP001523550">
    <property type="component" value="Unassembled WGS sequence"/>
</dbReference>
<dbReference type="EMBL" id="JALJYF010000001">
    <property type="protein sequence ID" value="MCP1726377.1"/>
    <property type="molecule type" value="Genomic_DNA"/>
</dbReference>
<protein>
    <recommendedName>
        <fullName evidence="4">Outer membrane protein with beta-barrel domain</fullName>
    </recommendedName>
</protein>
<reference evidence="2 3" key="1">
    <citation type="submission" date="2022-03" db="EMBL/GenBank/DDBJ databases">
        <title>Genomic Encyclopedia of Type Strains, Phase III (KMG-III): the genomes of soil and plant-associated and newly described type strains.</title>
        <authorList>
            <person name="Whitman W."/>
        </authorList>
    </citation>
    <scope>NUCLEOTIDE SEQUENCE [LARGE SCALE GENOMIC DNA]</scope>
    <source>
        <strain evidence="2 3">BSker1</strain>
    </source>
</reference>
<keyword evidence="1" id="KW-0732">Signal</keyword>
<sequence>MSNRFLISALALGLASLWGVGQAQERPFPHSYLQLENSRMNPDEGESATGISGRISLTLMGEEDIWLAVERDDLSTDPFENEQRIQREYTALLLGGGYRVTDEGMLYMEGGPAVVRVGGNESQRSLVAAVGVRTQISPRFELGGGPRLGSRSRLDPEQGESMMRIHGRLTVSGQIAITASYDYHGDDSQWRLGAQIHW</sequence>
<organism evidence="2 3">
    <name type="scientific">Natronospira proteinivora</name>
    <dbReference type="NCBI Taxonomy" id="1807133"/>
    <lineage>
        <taxon>Bacteria</taxon>
        <taxon>Pseudomonadati</taxon>
        <taxon>Pseudomonadota</taxon>
        <taxon>Gammaproteobacteria</taxon>
        <taxon>Natronospirales</taxon>
        <taxon>Natronospiraceae</taxon>
        <taxon>Natronospira</taxon>
    </lineage>
</organism>
<keyword evidence="3" id="KW-1185">Reference proteome</keyword>
<feature type="signal peptide" evidence="1">
    <location>
        <begin position="1"/>
        <end position="23"/>
    </location>
</feature>
<feature type="chain" id="PRO_5047371562" description="Outer membrane protein with beta-barrel domain" evidence="1">
    <location>
        <begin position="24"/>
        <end position="198"/>
    </location>
</feature>
<proteinExistence type="predicted"/>